<dbReference type="AlphaFoldDB" id="A0A1E4RWD6"/>
<evidence type="ECO:0000259" key="17">
    <source>
        <dbReference type="PROSITE" id="PS50919"/>
    </source>
</evidence>
<evidence type="ECO:0000256" key="3">
    <source>
        <dbReference type="ARBA" id="ARBA00007222"/>
    </source>
</evidence>
<dbReference type="Pfam" id="PF02366">
    <property type="entry name" value="PMT"/>
    <property type="match status" value="1"/>
</dbReference>
<keyword evidence="5 15" id="KW-0328">Glycosyltransferase</keyword>
<evidence type="ECO:0000256" key="10">
    <source>
        <dbReference type="ARBA" id="ARBA00022989"/>
    </source>
</evidence>
<dbReference type="UniPathway" id="UPA00378"/>
<evidence type="ECO:0000256" key="14">
    <source>
        <dbReference type="ARBA" id="ARBA00045102"/>
    </source>
</evidence>
<dbReference type="SMART" id="SM00472">
    <property type="entry name" value="MIR"/>
    <property type="match status" value="3"/>
</dbReference>
<dbReference type="PANTHER" id="PTHR10050">
    <property type="entry name" value="DOLICHYL-PHOSPHATE-MANNOSE--PROTEIN MANNOSYLTRANSFERASE"/>
    <property type="match status" value="1"/>
</dbReference>
<dbReference type="InterPro" id="IPR003342">
    <property type="entry name" value="ArnT-like_N"/>
</dbReference>
<comment type="similarity">
    <text evidence="3 15">Belongs to the glycosyltransferase 39 family.</text>
</comment>
<evidence type="ECO:0000256" key="7">
    <source>
        <dbReference type="ARBA" id="ARBA00022692"/>
    </source>
</evidence>
<evidence type="ECO:0000313" key="18">
    <source>
        <dbReference type="EMBL" id="ODV71511.1"/>
    </source>
</evidence>
<name>A0A1E4RWD6_CYBJN</name>
<comment type="pathway">
    <text evidence="2 15">Protein modification; protein glycosylation.</text>
</comment>
<evidence type="ECO:0000256" key="1">
    <source>
        <dbReference type="ARBA" id="ARBA00004477"/>
    </source>
</evidence>
<keyword evidence="12" id="KW-0325">Glycoprotein</keyword>
<comment type="catalytic activity">
    <reaction evidence="14 15">
        <text>a di-trans,poly-cis-dolichyl beta-D-mannosyl phosphate + L-seryl-[protein] = 3-O-(alpha-D-mannosyl)-L-seryl-[protein] + a di-trans,poly-cis-dolichyl phosphate + H(+)</text>
        <dbReference type="Rhea" id="RHEA:17377"/>
        <dbReference type="Rhea" id="RHEA-COMP:9863"/>
        <dbReference type="Rhea" id="RHEA-COMP:13546"/>
        <dbReference type="Rhea" id="RHEA-COMP:19498"/>
        <dbReference type="Rhea" id="RHEA-COMP:19501"/>
        <dbReference type="ChEBI" id="CHEBI:15378"/>
        <dbReference type="ChEBI" id="CHEBI:29999"/>
        <dbReference type="ChEBI" id="CHEBI:57683"/>
        <dbReference type="ChEBI" id="CHEBI:58211"/>
        <dbReference type="ChEBI" id="CHEBI:137321"/>
        <dbReference type="EC" id="2.4.1.109"/>
    </reaction>
</comment>
<dbReference type="Gene3D" id="2.80.10.50">
    <property type="match status" value="1"/>
</dbReference>
<keyword evidence="10 15" id="KW-1133">Transmembrane helix</keyword>
<comment type="catalytic activity">
    <reaction evidence="13 15">
        <text>a di-trans,poly-cis-dolichyl beta-D-mannosyl phosphate + L-threonyl-[protein] = 3-O-(alpha-D-mannosyl)-L-threonyl-[protein] + a di-trans,poly-cis-dolichyl phosphate + H(+)</text>
        <dbReference type="Rhea" id="RHEA:53396"/>
        <dbReference type="Rhea" id="RHEA-COMP:11060"/>
        <dbReference type="Rhea" id="RHEA-COMP:13547"/>
        <dbReference type="Rhea" id="RHEA-COMP:19498"/>
        <dbReference type="Rhea" id="RHEA-COMP:19501"/>
        <dbReference type="ChEBI" id="CHEBI:15378"/>
        <dbReference type="ChEBI" id="CHEBI:30013"/>
        <dbReference type="ChEBI" id="CHEBI:57683"/>
        <dbReference type="ChEBI" id="CHEBI:58211"/>
        <dbReference type="ChEBI" id="CHEBI:137323"/>
        <dbReference type="EC" id="2.4.1.109"/>
    </reaction>
</comment>
<feature type="transmembrane region" description="Helical" evidence="15">
    <location>
        <begin position="279"/>
        <end position="299"/>
    </location>
</feature>
<proteinExistence type="inferred from homology"/>
<dbReference type="Proteomes" id="UP000094389">
    <property type="component" value="Unassembled WGS sequence"/>
</dbReference>
<feature type="transmembrane region" description="Helical" evidence="15">
    <location>
        <begin position="659"/>
        <end position="678"/>
    </location>
</feature>
<feature type="transmembrane region" description="Helical" evidence="15">
    <location>
        <begin position="634"/>
        <end position="653"/>
    </location>
</feature>
<dbReference type="OrthoDB" id="292747at2759"/>
<dbReference type="OMA" id="KNVTPRL"/>
<evidence type="ECO:0000256" key="8">
    <source>
        <dbReference type="ARBA" id="ARBA00022737"/>
    </source>
</evidence>
<feature type="compositionally biased region" description="Basic residues" evidence="16">
    <location>
        <begin position="1"/>
        <end position="10"/>
    </location>
</feature>
<dbReference type="EC" id="2.4.1.109" evidence="4 15"/>
<dbReference type="PANTHER" id="PTHR10050:SF50">
    <property type="entry name" value="DOLICHYL-PHOSPHATE-MANNOSE--PROTEIN MANNOSYLTRANSFERASE 1-RELATED"/>
    <property type="match status" value="1"/>
</dbReference>
<dbReference type="CDD" id="cd23283">
    <property type="entry name" value="beta-trefoil_MIR_PMT1-like"/>
    <property type="match status" value="1"/>
</dbReference>
<evidence type="ECO:0000256" key="5">
    <source>
        <dbReference type="ARBA" id="ARBA00022676"/>
    </source>
</evidence>
<keyword evidence="11 15" id="KW-0472">Membrane</keyword>
<feature type="domain" description="MIR" evidence="17">
    <location>
        <begin position="327"/>
        <end position="381"/>
    </location>
</feature>
<feature type="compositionally biased region" description="Low complexity" evidence="16">
    <location>
        <begin position="18"/>
        <end position="28"/>
    </location>
</feature>
<dbReference type="STRING" id="983966.A0A1E4RWD6"/>
<dbReference type="SUPFAM" id="SSF82109">
    <property type="entry name" value="MIR domain"/>
    <property type="match status" value="1"/>
</dbReference>
<dbReference type="InterPro" id="IPR036300">
    <property type="entry name" value="MIR_dom_sf"/>
</dbReference>
<dbReference type="Pfam" id="PF02815">
    <property type="entry name" value="MIR"/>
    <property type="match status" value="1"/>
</dbReference>
<dbReference type="RefSeq" id="XP_020068550.1">
    <property type="nucleotide sequence ID" value="XM_020216938.1"/>
</dbReference>
<feature type="domain" description="MIR" evidence="17">
    <location>
        <begin position="390"/>
        <end position="450"/>
    </location>
</feature>
<evidence type="ECO:0000256" key="11">
    <source>
        <dbReference type="ARBA" id="ARBA00023136"/>
    </source>
</evidence>
<comment type="caution">
    <text evidence="15">Lacks conserved residue(s) required for the propagation of feature annotation.</text>
</comment>
<evidence type="ECO:0000313" key="19">
    <source>
        <dbReference type="Proteomes" id="UP000094389"/>
    </source>
</evidence>
<feature type="transmembrane region" description="Helical" evidence="15">
    <location>
        <begin position="163"/>
        <end position="182"/>
    </location>
</feature>
<evidence type="ECO:0000256" key="2">
    <source>
        <dbReference type="ARBA" id="ARBA00004922"/>
    </source>
</evidence>
<dbReference type="GO" id="GO:0005789">
    <property type="term" value="C:endoplasmic reticulum membrane"/>
    <property type="evidence" value="ECO:0007669"/>
    <property type="project" value="UniProtKB-SubCell"/>
</dbReference>
<evidence type="ECO:0000256" key="13">
    <source>
        <dbReference type="ARBA" id="ARBA00045085"/>
    </source>
</evidence>
<dbReference type="InterPro" id="IPR032421">
    <property type="entry name" value="PMT_4TMC"/>
</dbReference>
<evidence type="ECO:0000256" key="16">
    <source>
        <dbReference type="SAM" id="MobiDB-lite"/>
    </source>
</evidence>
<evidence type="ECO:0000256" key="9">
    <source>
        <dbReference type="ARBA" id="ARBA00022824"/>
    </source>
</evidence>
<reference evidence="18 19" key="1">
    <citation type="journal article" date="2016" name="Proc. Natl. Acad. Sci. U.S.A.">
        <title>Comparative genomics of biotechnologically important yeasts.</title>
        <authorList>
            <person name="Riley R."/>
            <person name="Haridas S."/>
            <person name="Wolfe K.H."/>
            <person name="Lopes M.R."/>
            <person name="Hittinger C.T."/>
            <person name="Goeker M."/>
            <person name="Salamov A.A."/>
            <person name="Wisecaver J.H."/>
            <person name="Long T.M."/>
            <person name="Calvey C.H."/>
            <person name="Aerts A.L."/>
            <person name="Barry K.W."/>
            <person name="Choi C."/>
            <person name="Clum A."/>
            <person name="Coughlan A.Y."/>
            <person name="Deshpande S."/>
            <person name="Douglass A.P."/>
            <person name="Hanson S.J."/>
            <person name="Klenk H.-P."/>
            <person name="LaButti K.M."/>
            <person name="Lapidus A."/>
            <person name="Lindquist E.A."/>
            <person name="Lipzen A.M."/>
            <person name="Meier-Kolthoff J.P."/>
            <person name="Ohm R.A."/>
            <person name="Otillar R.P."/>
            <person name="Pangilinan J.L."/>
            <person name="Peng Y."/>
            <person name="Rokas A."/>
            <person name="Rosa C.A."/>
            <person name="Scheuner C."/>
            <person name="Sibirny A.A."/>
            <person name="Slot J.C."/>
            <person name="Stielow J.B."/>
            <person name="Sun H."/>
            <person name="Kurtzman C.P."/>
            <person name="Blackwell M."/>
            <person name="Grigoriev I.V."/>
            <person name="Jeffries T.W."/>
        </authorList>
    </citation>
    <scope>NUCLEOTIDE SEQUENCE [LARGE SCALE GENOMIC DNA]</scope>
    <source>
        <strain evidence="19">ATCC 18201 / CBS 1600 / BCRC 20928 / JCM 3617 / NBRC 0987 / NRRL Y-1542</strain>
    </source>
</reference>
<accession>A0A1E4RWD6</accession>
<comment type="function">
    <text evidence="15">Transfers mannose from Dol-P-mannose to Ser or Thr residues on proteins.</text>
</comment>
<evidence type="ECO:0000256" key="4">
    <source>
        <dbReference type="ARBA" id="ARBA00012839"/>
    </source>
</evidence>
<gene>
    <name evidence="18" type="ORF">CYBJADRAFT_178544</name>
</gene>
<dbReference type="GO" id="GO:0004169">
    <property type="term" value="F:dolichyl-phosphate-mannose-protein mannosyltransferase activity"/>
    <property type="evidence" value="ECO:0007669"/>
    <property type="project" value="UniProtKB-UniRule"/>
</dbReference>
<keyword evidence="7 15" id="KW-0812">Transmembrane</keyword>
<dbReference type="InterPro" id="IPR016093">
    <property type="entry name" value="MIR_motif"/>
</dbReference>
<feature type="domain" description="MIR" evidence="17">
    <location>
        <begin position="461"/>
        <end position="516"/>
    </location>
</feature>
<organism evidence="18 19">
    <name type="scientific">Cyberlindnera jadinii (strain ATCC 18201 / CBS 1600 / BCRC 20928 / JCM 3617 / NBRC 0987 / NRRL Y-1542)</name>
    <name type="common">Torula yeast</name>
    <name type="synonym">Candida utilis</name>
    <dbReference type="NCBI Taxonomy" id="983966"/>
    <lineage>
        <taxon>Eukaryota</taxon>
        <taxon>Fungi</taxon>
        <taxon>Dikarya</taxon>
        <taxon>Ascomycota</taxon>
        <taxon>Saccharomycotina</taxon>
        <taxon>Saccharomycetes</taxon>
        <taxon>Phaffomycetales</taxon>
        <taxon>Phaffomycetaceae</taxon>
        <taxon>Cyberlindnera</taxon>
    </lineage>
</organism>
<keyword evidence="6 15" id="KW-0808">Transferase</keyword>
<dbReference type="GeneID" id="30991334"/>
<feature type="region of interest" description="Disordered" evidence="16">
    <location>
        <begin position="1"/>
        <end position="30"/>
    </location>
</feature>
<dbReference type="InterPro" id="IPR027005">
    <property type="entry name" value="PMT-like"/>
</dbReference>
<keyword evidence="19" id="KW-1185">Reference proteome</keyword>
<feature type="transmembrane region" description="Helical" evidence="15">
    <location>
        <begin position="241"/>
        <end position="259"/>
    </location>
</feature>
<evidence type="ECO:0000256" key="6">
    <source>
        <dbReference type="ARBA" id="ARBA00022679"/>
    </source>
</evidence>
<keyword evidence="8" id="KW-0677">Repeat</keyword>
<evidence type="ECO:0000256" key="15">
    <source>
        <dbReference type="RuleBase" id="RU367007"/>
    </source>
</evidence>
<sequence>MAKSKSHQKGKGPEEAKAAATPAAVAEGQDPVEKFEYQNGSMRPFLLTTPSKELSTIRSASTVKDKVLRSIASPDSVVFDEVHFGGFAKKYIKGTFFLDVHPPLVKMMYAGIASLAGFKGDFDFEKIGDVYPESTPYVVMRSFPALLGVGTAILVFLTLKASGVRPTIAFLAALMFIVENSYVTISRFILLDSPLIFFIAAAVYGYKRLQNEVPYNYKWYRALISTSVALGLAASSKWSGLFTVAWIGLLNVFDLWFILGDLTVPVCKTVKQASIRGSFLLGIPFLLYLMFFAIHFNLLNKEGDGSAFMSSAFRASLEGNKIPKNIQENVGVGSLVTIRHIATQGGYLHSHDSLYETGSKQQQVTLYPHLDSNNVWEVELYNVSEAPTSFEQIHDGTKIRLKHHITKKRLHSHDHKPPVSEHQDWQKEVSGYGYDGFGGDPNDDFVVEIQKKYTEDVDAQGDLKALKSVFRLRHAMTGCYLFSHDAKLPEWGFKQQEVTCATQGVVPKSLWYIETNENKFLPADAKRVNYPVLSLWDKFVESHKRMWNINKNLNAPHAWESSPHTWPFLTRGINYWGSATSQVHFMGNAPICVYVVVEVLKWHLGVAVASDKHIFQFIVGWAVHYFPSFFMGPYYFGILALAQFLDILVSYVFSKTKPLGYSVSIVLLLVAARFFVFYSPLIYGTNGWTKETCEAAKLLSTWDFDCNKHCAPSTTAIANIHHEIPTDSSSCTPNDHSVRQSH</sequence>
<protein>
    <recommendedName>
        <fullName evidence="4 15">Dolichyl-phosphate-mannose--protein mannosyltransferase</fullName>
        <ecNumber evidence="4 15">2.4.1.109</ecNumber>
    </recommendedName>
</protein>
<dbReference type="Pfam" id="PF16192">
    <property type="entry name" value="PMT_4TMC"/>
    <property type="match status" value="1"/>
</dbReference>
<dbReference type="PROSITE" id="PS50919">
    <property type="entry name" value="MIR"/>
    <property type="match status" value="3"/>
</dbReference>
<dbReference type="EMBL" id="KV453940">
    <property type="protein sequence ID" value="ODV71511.1"/>
    <property type="molecule type" value="Genomic_DNA"/>
</dbReference>
<keyword evidence="9 15" id="KW-0256">Endoplasmic reticulum</keyword>
<feature type="transmembrane region" description="Helical" evidence="15">
    <location>
        <begin position="138"/>
        <end position="157"/>
    </location>
</feature>
<comment type="subcellular location">
    <subcellularLocation>
        <location evidence="1 15">Endoplasmic reticulum membrane</location>
        <topology evidence="1 15">Multi-pass membrane protein</topology>
    </subcellularLocation>
</comment>
<evidence type="ECO:0000256" key="12">
    <source>
        <dbReference type="ARBA" id="ARBA00023180"/>
    </source>
</evidence>